<evidence type="ECO:0000313" key="3">
    <source>
        <dbReference type="Proteomes" id="UP001177592"/>
    </source>
</evidence>
<evidence type="ECO:0000256" key="1">
    <source>
        <dbReference type="SAM" id="Phobius"/>
    </source>
</evidence>
<protein>
    <submittedName>
        <fullName evidence="2">Uncharacterized protein</fullName>
    </submittedName>
</protein>
<feature type="transmembrane region" description="Helical" evidence="1">
    <location>
        <begin position="7"/>
        <end position="25"/>
    </location>
</feature>
<keyword evidence="1" id="KW-0812">Transmembrane</keyword>
<keyword evidence="3" id="KW-1185">Reference proteome</keyword>
<reference evidence="2" key="1">
    <citation type="submission" date="2023-04" db="EMBL/GenBank/DDBJ databases">
        <title>Genome dynamics across the evolutionary transition to endosymbiosis.</title>
        <authorList>
            <person name="Siozios S."/>
            <person name="Nadal-Jimenez P."/>
            <person name="Azagi T."/>
            <person name="Sprong H."/>
            <person name="Frost C.L."/>
            <person name="Parratt S.R."/>
            <person name="Taylor G."/>
            <person name="Brettell L."/>
            <person name="Lew K.C."/>
            <person name="Croft L."/>
            <person name="King K.C."/>
            <person name="Brockhurst M.A."/>
            <person name="Hypsa V."/>
            <person name="Novakova E."/>
            <person name="Darby A.C."/>
            <person name="Hurst G.D.D."/>
        </authorList>
    </citation>
    <scope>NUCLEOTIDE SEQUENCE</scope>
    <source>
        <strain evidence="2">ANv_CAN</strain>
    </source>
</reference>
<evidence type="ECO:0000313" key="2">
    <source>
        <dbReference type="EMBL" id="WGM06105.1"/>
    </source>
</evidence>
<accession>A0ABY8NP38</accession>
<dbReference type="EMBL" id="CP123523">
    <property type="protein sequence ID" value="WGM06105.1"/>
    <property type="molecule type" value="Genomic_DNA"/>
</dbReference>
<sequence length="471" mass="52722">MTLKKKMVVYHLIFIFLFFPIYYSYANPAILLARTAIGAGLARIIATRASAIAANDAVYLSLVSNTSRSISSSLLKRISSKISDKSIYKSVGGALSWAGVGYSIGTINENAFVSDEIKVATSGKKRDDGRYDVFINGKNYISDFEPSPDNPFFITINTTENGDVIISDSLNNSYPFYTYFNKKIIQGYDWASVALSYFYQYKNSNQKKVCGLAGVACSVDSPSVKRINKDMGFVTLEYVGVYTESRGFYKKGEVGKFETNVHVHTNSGFKGIPKEPEKQPNQVKESFLKKLNEVSIDIDELTKFYNDIFMEASLSTDYQGVPYSSSNAISKEEVTSSNPELSNLKKSEWFKPAQLNSHSPIQVMPSYSNNNESGDLSGNNVDFKENDIKYPDLKMPTAEQILQPYKSFFPFLQNFSLPSRNVQCPVWSVPFYGKDYKIDSHCPLIEQNRGVIGTIFALVWAFIALRKLLSA</sequence>
<dbReference type="Proteomes" id="UP001177592">
    <property type="component" value="Chromosome"/>
</dbReference>
<keyword evidence="1" id="KW-0472">Membrane</keyword>
<proteinExistence type="predicted"/>
<dbReference type="GeneID" id="96875718"/>
<organism evidence="2 3">
    <name type="scientific">Arsenophonus nasoniae</name>
    <name type="common">son-killer infecting Nasonia vitripennis</name>
    <dbReference type="NCBI Taxonomy" id="638"/>
    <lineage>
        <taxon>Bacteria</taxon>
        <taxon>Pseudomonadati</taxon>
        <taxon>Pseudomonadota</taxon>
        <taxon>Gammaproteobacteria</taxon>
        <taxon>Enterobacterales</taxon>
        <taxon>Morganellaceae</taxon>
        <taxon>Arsenophonus</taxon>
    </lineage>
</organism>
<keyword evidence="1" id="KW-1133">Transmembrane helix</keyword>
<dbReference type="RefSeq" id="WP_135677424.1">
    <property type="nucleotide sequence ID" value="NZ_CP038613.1"/>
</dbReference>
<gene>
    <name evidence="2" type="ORF">QE258_01610</name>
</gene>
<name>A0ABY8NP38_9GAMM</name>